<name>A0A0F7L9K5_9VIRU</name>
<proteinExistence type="predicted"/>
<dbReference type="EMBL" id="KR029602">
    <property type="protein sequence ID" value="AKH48288.1"/>
    <property type="molecule type" value="Genomic_DNA"/>
</dbReference>
<organism evidence="1">
    <name type="scientific">uncultured marine virus</name>
    <dbReference type="NCBI Taxonomy" id="186617"/>
    <lineage>
        <taxon>Viruses</taxon>
        <taxon>environmental samples</taxon>
    </lineage>
</organism>
<reference evidence="1" key="1">
    <citation type="journal article" date="2015" name="Front. Microbiol.">
        <title>Combining genomic sequencing methods to explore viral diversity and reveal potential virus-host interactions.</title>
        <authorList>
            <person name="Chow C.E."/>
            <person name="Winget D.M."/>
            <person name="White R.A.III."/>
            <person name="Hallam S.J."/>
            <person name="Suttle C.A."/>
        </authorList>
    </citation>
    <scope>NUCLEOTIDE SEQUENCE</scope>
    <source>
        <strain evidence="1">Oxic1_7</strain>
    </source>
</reference>
<accession>A0A0F7L9K5</accession>
<protein>
    <submittedName>
        <fullName evidence="1">Uncharacterized protein</fullName>
    </submittedName>
</protein>
<reference evidence="1" key="2">
    <citation type="submission" date="2015-03" db="EMBL/GenBank/DDBJ databases">
        <authorList>
            <person name="Chow C.-E.T."/>
            <person name="Winget D.M."/>
            <person name="White R.A.III."/>
            <person name="Hallam S.J."/>
            <person name="Suttle C.A."/>
        </authorList>
    </citation>
    <scope>NUCLEOTIDE SEQUENCE</scope>
    <source>
        <strain evidence="1">Oxic1_7</strain>
    </source>
</reference>
<evidence type="ECO:0000313" key="1">
    <source>
        <dbReference type="EMBL" id="AKH48288.1"/>
    </source>
</evidence>
<sequence>MQGDIKGMSNRIEFKNMGSDIYGKYIVKNGITSITTGDLSKAVVKFDYDLLIITINGNSHFVQSNNEFKSWWNKWHKGNLWMYKE</sequence>